<feature type="transmembrane region" description="Helical" evidence="7">
    <location>
        <begin position="526"/>
        <end position="548"/>
    </location>
</feature>
<feature type="region of interest" description="Disordered" evidence="6">
    <location>
        <begin position="219"/>
        <end position="286"/>
    </location>
</feature>
<feature type="compositionally biased region" description="Low complexity" evidence="6">
    <location>
        <begin position="244"/>
        <end position="268"/>
    </location>
</feature>
<protein>
    <recommendedName>
        <fullName evidence="8">SPX domain-containing protein</fullName>
    </recommendedName>
</protein>
<evidence type="ECO:0000256" key="3">
    <source>
        <dbReference type="ARBA" id="ARBA00022692"/>
    </source>
</evidence>
<feature type="domain" description="SPX" evidence="8">
    <location>
        <begin position="1"/>
        <end position="186"/>
    </location>
</feature>
<reference evidence="9 10" key="1">
    <citation type="submission" date="2024-01" db="EMBL/GenBank/DDBJ databases">
        <authorList>
            <person name="Allen C."/>
            <person name="Tagirdzhanova G."/>
        </authorList>
    </citation>
    <scope>NUCLEOTIDE SEQUENCE [LARGE SCALE GENOMIC DNA]</scope>
</reference>
<dbReference type="EMBL" id="CAWUHC010000107">
    <property type="protein sequence ID" value="CAK7232666.1"/>
    <property type="molecule type" value="Genomic_DNA"/>
</dbReference>
<keyword evidence="4 7" id="KW-1133">Transmembrane helix</keyword>
<keyword evidence="2" id="KW-0926">Vacuole</keyword>
<evidence type="ECO:0000256" key="1">
    <source>
        <dbReference type="ARBA" id="ARBA00004128"/>
    </source>
</evidence>
<evidence type="ECO:0000313" key="10">
    <source>
        <dbReference type="Proteomes" id="UP001642406"/>
    </source>
</evidence>
<evidence type="ECO:0000256" key="7">
    <source>
        <dbReference type="SAM" id="Phobius"/>
    </source>
</evidence>
<dbReference type="InterPro" id="IPR051572">
    <property type="entry name" value="VTC_Complex_Subunit"/>
</dbReference>
<evidence type="ECO:0000256" key="6">
    <source>
        <dbReference type="SAM" id="MobiDB-lite"/>
    </source>
</evidence>
<dbReference type="Proteomes" id="UP001642406">
    <property type="component" value="Unassembled WGS sequence"/>
</dbReference>
<name>A0ABP0CMS5_9PEZI</name>
<keyword evidence="5 7" id="KW-0472">Membrane</keyword>
<organism evidence="9 10">
    <name type="scientific">Sporothrix bragantina</name>
    <dbReference type="NCBI Taxonomy" id="671064"/>
    <lineage>
        <taxon>Eukaryota</taxon>
        <taxon>Fungi</taxon>
        <taxon>Dikarya</taxon>
        <taxon>Ascomycota</taxon>
        <taxon>Pezizomycotina</taxon>
        <taxon>Sordariomycetes</taxon>
        <taxon>Sordariomycetidae</taxon>
        <taxon>Ophiostomatales</taxon>
        <taxon>Ophiostomataceae</taxon>
        <taxon>Sporothrix</taxon>
    </lineage>
</organism>
<keyword evidence="3 7" id="KW-0812">Transmembrane</keyword>
<evidence type="ECO:0000256" key="5">
    <source>
        <dbReference type="ARBA" id="ARBA00023136"/>
    </source>
</evidence>
<dbReference type="InterPro" id="IPR004331">
    <property type="entry name" value="SPX_dom"/>
</dbReference>
<dbReference type="Pfam" id="PF03105">
    <property type="entry name" value="SPX"/>
    <property type="match status" value="1"/>
</dbReference>
<comment type="subcellular location">
    <subcellularLocation>
        <location evidence="1">Vacuole membrane</location>
        <topology evidence="1">Multi-pass membrane protein</topology>
    </subcellularLocation>
</comment>
<evidence type="ECO:0000256" key="4">
    <source>
        <dbReference type="ARBA" id="ARBA00022989"/>
    </source>
</evidence>
<comment type="caution">
    <text evidence="9">The sequence shown here is derived from an EMBL/GenBank/DDBJ whole genome shotgun (WGS) entry which is preliminary data.</text>
</comment>
<accession>A0ABP0CMS5</accession>
<evidence type="ECO:0000313" key="9">
    <source>
        <dbReference type="EMBL" id="CAK7232666.1"/>
    </source>
</evidence>
<feature type="transmembrane region" description="Helical" evidence="7">
    <location>
        <begin position="458"/>
        <end position="480"/>
    </location>
</feature>
<dbReference type="PANTHER" id="PTHR46140">
    <property type="entry name" value="VACUOLAR TRANSPORTER CHAPERONE 1-RELATED"/>
    <property type="match status" value="1"/>
</dbReference>
<dbReference type="CDD" id="cd14474">
    <property type="entry name" value="SPX_YDR089W"/>
    <property type="match status" value="1"/>
</dbReference>
<evidence type="ECO:0000256" key="2">
    <source>
        <dbReference type="ARBA" id="ARBA00022554"/>
    </source>
</evidence>
<dbReference type="PROSITE" id="PS51382">
    <property type="entry name" value="SPX"/>
    <property type="match status" value="1"/>
</dbReference>
<feature type="region of interest" description="Disordered" evidence="6">
    <location>
        <begin position="404"/>
        <end position="431"/>
    </location>
</feature>
<gene>
    <name evidence="9" type="ORF">SBRCBS47491_008349</name>
</gene>
<feature type="compositionally biased region" description="Acidic residues" evidence="6">
    <location>
        <begin position="412"/>
        <end position="425"/>
    </location>
</feature>
<evidence type="ECO:0000259" key="8">
    <source>
        <dbReference type="PROSITE" id="PS51382"/>
    </source>
</evidence>
<feature type="transmembrane region" description="Helical" evidence="7">
    <location>
        <begin position="495"/>
        <end position="514"/>
    </location>
</feature>
<sequence length="554" mass="60698">MKFGRQLETESVPEWSLHNIDYNTLKEYIKVHTTRDQASAITIPGQKDTALHRFEADFYDELCRQHDRVGLFVATKADEINRRLLPKASCSGFSAAAPLSYLNALQGQHLSDQVHRLLLRGTTSARSTSALKRQRRFVKYERATLQLQDEIKDLSRFVNAQVVAFRKILKKYKKWTGSPSLSFRFRDNVLTDPKSFTRRDFTQLEGHLEDLLSILRASTPLSSSPQTPREELSSPEFPASQSRRTSNAQACSSSSSTIQALSSSAGSSQPPPQPRPTSKRSKHRLTLLSSAPVQTHYWNEYDDGSEAGDIGASGSGGYAIYLHPDDEEDYPGMATLVSFFTVPLEKAKKWMSVVSGKGDADHGPLLSQSGNFPNYGTTMGNGGDENGLFDSLARQENGAGNADLTVEIHPDDDVDHDSTEEDDAFASDSDFPRGYETHYAAFPSINDQRISRYRETMLVRGTVGCYVAALILLGVASILIETGKHKLRVEVDAGVIMGIVASLGFACAALGMSMARQGNVTMLSQVAVWTAFAVVCALNGAVLVLVLGNTVISN</sequence>
<dbReference type="PANTHER" id="PTHR46140:SF1">
    <property type="entry name" value="VACUOLAR TRANSPORTER CHAPERONE COMPLEX SUBUNIT 4-RELATED"/>
    <property type="match status" value="1"/>
</dbReference>
<keyword evidence="10" id="KW-1185">Reference proteome</keyword>
<proteinExistence type="predicted"/>